<evidence type="ECO:0000256" key="5">
    <source>
        <dbReference type="ARBA" id="ARBA00022519"/>
    </source>
</evidence>
<keyword evidence="13 18" id="KW-0472">Membrane</keyword>
<accession>A0A6G7VBE6</accession>
<dbReference type="InterPro" id="IPR036890">
    <property type="entry name" value="HATPase_C_sf"/>
</dbReference>
<dbReference type="CDD" id="cd16922">
    <property type="entry name" value="HATPase_EvgS-ArcB-TorS-like"/>
    <property type="match status" value="1"/>
</dbReference>
<keyword evidence="7" id="KW-0808">Transferase</keyword>
<dbReference type="PANTHER" id="PTHR43047:SF64">
    <property type="entry name" value="HISTIDINE KINASE CONTAINING CHEY-HOMOLOGOUS RECEIVER DOMAIN AND PAS DOMAIN-RELATED"/>
    <property type="match status" value="1"/>
</dbReference>
<dbReference type="EMBL" id="CP048029">
    <property type="protein sequence ID" value="QIK37272.1"/>
    <property type="molecule type" value="Genomic_DNA"/>
</dbReference>
<evidence type="ECO:0000259" key="19">
    <source>
        <dbReference type="PROSITE" id="PS50109"/>
    </source>
</evidence>
<dbReference type="Pfam" id="PF01627">
    <property type="entry name" value="Hpt"/>
    <property type="match status" value="1"/>
</dbReference>
<evidence type="ECO:0000256" key="10">
    <source>
        <dbReference type="ARBA" id="ARBA00022840"/>
    </source>
</evidence>
<evidence type="ECO:0000259" key="20">
    <source>
        <dbReference type="PROSITE" id="PS50110"/>
    </source>
</evidence>
<evidence type="ECO:0000256" key="13">
    <source>
        <dbReference type="ARBA" id="ARBA00023136"/>
    </source>
</evidence>
<keyword evidence="10" id="KW-0547">Nucleotide-binding</keyword>
<evidence type="ECO:0000259" key="22">
    <source>
        <dbReference type="PROSITE" id="PS50113"/>
    </source>
</evidence>
<dbReference type="PANTHER" id="PTHR43047">
    <property type="entry name" value="TWO-COMPONENT HISTIDINE PROTEIN KINASE"/>
    <property type="match status" value="1"/>
</dbReference>
<dbReference type="Pfam" id="PF13426">
    <property type="entry name" value="PAS_9"/>
    <property type="match status" value="1"/>
</dbReference>
<keyword evidence="8 18" id="KW-0812">Transmembrane</keyword>
<dbReference type="PROSITE" id="PS50110">
    <property type="entry name" value="RESPONSE_REGULATORY"/>
    <property type="match status" value="1"/>
</dbReference>
<feature type="domain" description="PAC" evidence="22">
    <location>
        <begin position="667"/>
        <end position="720"/>
    </location>
</feature>
<dbReference type="Pfam" id="PF02518">
    <property type="entry name" value="HATPase_c"/>
    <property type="match status" value="1"/>
</dbReference>
<evidence type="ECO:0000256" key="1">
    <source>
        <dbReference type="ARBA" id="ARBA00000085"/>
    </source>
</evidence>
<dbReference type="Gene3D" id="3.30.565.10">
    <property type="entry name" value="Histidine kinase-like ATPase, C-terminal domain"/>
    <property type="match status" value="1"/>
</dbReference>
<dbReference type="Pfam" id="PF08447">
    <property type="entry name" value="PAS_3"/>
    <property type="match status" value="1"/>
</dbReference>
<dbReference type="GO" id="GO:0005886">
    <property type="term" value="C:plasma membrane"/>
    <property type="evidence" value="ECO:0007669"/>
    <property type="project" value="UniProtKB-SubCell"/>
</dbReference>
<dbReference type="Pfam" id="PF08448">
    <property type="entry name" value="PAS_4"/>
    <property type="match status" value="1"/>
</dbReference>
<dbReference type="InterPro" id="IPR013655">
    <property type="entry name" value="PAS_fold_3"/>
</dbReference>
<feature type="domain" description="PAS" evidence="21">
    <location>
        <begin position="339"/>
        <end position="410"/>
    </location>
</feature>
<dbReference type="CDD" id="cd00082">
    <property type="entry name" value="HisKA"/>
    <property type="match status" value="1"/>
</dbReference>
<dbReference type="EC" id="2.7.13.3" evidence="3"/>
<keyword evidence="4" id="KW-1003">Cell membrane</keyword>
<dbReference type="SMART" id="SM00448">
    <property type="entry name" value="REC"/>
    <property type="match status" value="1"/>
</dbReference>
<dbReference type="SUPFAM" id="SSF55874">
    <property type="entry name" value="ATPase domain of HSP90 chaperone/DNA topoisomerase II/histidine kinase"/>
    <property type="match status" value="1"/>
</dbReference>
<dbReference type="PROSITE" id="PS50112">
    <property type="entry name" value="PAS"/>
    <property type="match status" value="2"/>
</dbReference>
<dbReference type="InterPro" id="IPR035965">
    <property type="entry name" value="PAS-like_dom_sf"/>
</dbReference>
<keyword evidence="5" id="KW-0997">Cell inner membrane</keyword>
<dbReference type="PROSITE" id="PS50113">
    <property type="entry name" value="PAC"/>
    <property type="match status" value="3"/>
</dbReference>
<evidence type="ECO:0000256" key="3">
    <source>
        <dbReference type="ARBA" id="ARBA00012438"/>
    </source>
</evidence>
<dbReference type="Pfam" id="PF00512">
    <property type="entry name" value="HisKA"/>
    <property type="match status" value="1"/>
</dbReference>
<evidence type="ECO:0000256" key="6">
    <source>
        <dbReference type="ARBA" id="ARBA00022553"/>
    </source>
</evidence>
<dbReference type="InterPro" id="IPR036097">
    <property type="entry name" value="HisK_dim/P_sf"/>
</dbReference>
<dbReference type="Gene3D" id="1.20.120.160">
    <property type="entry name" value="HPT domain"/>
    <property type="match status" value="1"/>
</dbReference>
<evidence type="ECO:0000256" key="11">
    <source>
        <dbReference type="ARBA" id="ARBA00022989"/>
    </source>
</evidence>
<feature type="domain" description="PAS" evidence="21">
    <location>
        <begin position="476"/>
        <end position="546"/>
    </location>
</feature>
<evidence type="ECO:0000256" key="15">
    <source>
        <dbReference type="PROSITE-ProRule" id="PRU00169"/>
    </source>
</evidence>
<feature type="domain" description="PAC" evidence="22">
    <location>
        <begin position="414"/>
        <end position="466"/>
    </location>
</feature>
<feature type="transmembrane region" description="Helical" evidence="18">
    <location>
        <begin position="15"/>
        <end position="36"/>
    </location>
</feature>
<feature type="region of interest" description="Disordered" evidence="17">
    <location>
        <begin position="1267"/>
        <end position="1292"/>
    </location>
</feature>
<comment type="subcellular location">
    <subcellularLocation>
        <location evidence="2">Cell inner membrane</location>
        <topology evidence="2">Multi-pass membrane protein</topology>
    </subcellularLocation>
</comment>
<dbReference type="InterPro" id="IPR005467">
    <property type="entry name" value="His_kinase_dom"/>
</dbReference>
<evidence type="ECO:0000256" key="12">
    <source>
        <dbReference type="ARBA" id="ARBA00023012"/>
    </source>
</evidence>
<feature type="domain" description="PAC" evidence="22">
    <location>
        <begin position="549"/>
        <end position="601"/>
    </location>
</feature>
<protein>
    <recommendedName>
        <fullName evidence="3">histidine kinase</fullName>
        <ecNumber evidence="3">2.7.13.3</ecNumber>
    </recommendedName>
</protein>
<organism evidence="24 25">
    <name type="scientific">Caldichromatium japonicum</name>
    <dbReference type="NCBI Taxonomy" id="2699430"/>
    <lineage>
        <taxon>Bacteria</taxon>
        <taxon>Pseudomonadati</taxon>
        <taxon>Pseudomonadota</taxon>
        <taxon>Gammaproteobacteria</taxon>
        <taxon>Chromatiales</taxon>
        <taxon>Chromatiaceae</taxon>
        <taxon>Caldichromatium</taxon>
    </lineage>
</organism>
<dbReference type="KEGG" id="cjap:GWK36_03890"/>
<proteinExistence type="predicted"/>
<dbReference type="GO" id="GO:0000155">
    <property type="term" value="F:phosphorelay sensor kinase activity"/>
    <property type="evidence" value="ECO:0007669"/>
    <property type="project" value="InterPro"/>
</dbReference>
<gene>
    <name evidence="24" type="ORF">GWK36_03890</name>
</gene>
<dbReference type="CDD" id="cd17546">
    <property type="entry name" value="REC_hyHK_CKI1_RcsC-like"/>
    <property type="match status" value="1"/>
</dbReference>
<dbReference type="CDD" id="cd00130">
    <property type="entry name" value="PAS"/>
    <property type="match status" value="3"/>
</dbReference>
<dbReference type="SUPFAM" id="SSF47384">
    <property type="entry name" value="Homodimeric domain of signal transducing histidine kinase"/>
    <property type="match status" value="1"/>
</dbReference>
<evidence type="ECO:0000256" key="16">
    <source>
        <dbReference type="SAM" id="Coils"/>
    </source>
</evidence>
<reference evidence="25" key="1">
    <citation type="submission" date="2020-01" db="EMBL/GenBank/DDBJ databases">
        <title>Caldichromatium gen. nov., sp. nov., a thermophilic purple sulfur bacterium member of the family Chromatiaceae isolated from Nakabusa hot spring, Japan.</title>
        <authorList>
            <person name="Saini M.K."/>
            <person name="Hanada S."/>
            <person name="Tank M."/>
        </authorList>
    </citation>
    <scope>NUCLEOTIDE SEQUENCE [LARGE SCALE GENOMIC DNA]</scope>
    <source>
        <strain evidence="25">No.7</strain>
    </source>
</reference>
<evidence type="ECO:0000256" key="14">
    <source>
        <dbReference type="PROSITE-ProRule" id="PRU00110"/>
    </source>
</evidence>
<evidence type="ECO:0000256" key="8">
    <source>
        <dbReference type="ARBA" id="ARBA00022692"/>
    </source>
</evidence>
<dbReference type="InterPro" id="IPR004358">
    <property type="entry name" value="Sig_transdc_His_kin-like_C"/>
</dbReference>
<dbReference type="InterPro" id="IPR013656">
    <property type="entry name" value="PAS_4"/>
</dbReference>
<dbReference type="InterPro" id="IPR036641">
    <property type="entry name" value="HPT_dom_sf"/>
</dbReference>
<dbReference type="Gene3D" id="3.40.50.2300">
    <property type="match status" value="1"/>
</dbReference>
<feature type="domain" description="Histidine kinase" evidence="19">
    <location>
        <begin position="756"/>
        <end position="977"/>
    </location>
</feature>
<dbReference type="InterPro" id="IPR001789">
    <property type="entry name" value="Sig_transdc_resp-reg_receiver"/>
</dbReference>
<evidence type="ECO:0000256" key="2">
    <source>
        <dbReference type="ARBA" id="ARBA00004429"/>
    </source>
</evidence>
<sequence length="1355" mass="150609">MNSPFQHASSTHPSLGIVVFTAGVMLVLLAIGGYTFERFYGLIRTSAAQSLQLIAEQKRQGLEHLLESTRLEIASFTSGHAQLPERFERWLEGGRQDGELIAQIQGRTQEMAMIRSWRGARAFDAQGLEVFRVGTFGLEPSPEQIAAVQTSGETQLIDLRQGADGVWEYGYLAPIRFRDGPVLGTLQVALARDDQLLRVVQSWPLPQTTAESLLIRRANGRCEHLTPLRDPEHPLISAEDRPPLLCVQVLAGKVGLLEGTFSQHGLPLLAYAAPIAGTPWLLIAKVDAHEALRLVNTLFWAITLVTATVLALVSIIGILFWYREQQRRSLAALTSQRATEMRLQTLMSQLPVGVALIETEGGRIREANAALARILGTTPQALIGRTWMELTDPEDLEFNRMQVERFLSGEIADFRLDKRCLRTDGSRVWVSLIATRLEPQPSEPPCLLCLIEDISDRLAQEAELIEAREAAARLDSEQRLGAIIEQGLAGVVELDAWGRFVRVNARYAEILGHPPEALIGRPLREAVLEEDWPELATFLDQLRQGGPPEIIERRFQTPTGELGYLIISATALRNAQGECTGFMALVSDITEQRRTEESLWLAIENAQLGLWTWDLTTDRIRGWGHFQEQFGLPAGTEPNYVEFLECLHPGDRLGFDQEVQRLKTGQDGIRLEYRVKAPGGWRWLSVRGRAYRNPEGQVERMSGITLDITERKQLEEALRDSERQFRELNADLERQVAERTAEARAASTAKSEFLAHMSHEIRTPLNAVLGLTQLLAREPPLTDSQRKLIAHLQDAGESFLALINDILDFSKIEAGQLRLESRPFELSTVLSKIDSLMFSNAQARGLEFIIDLPPEPVGPLIGDALRLDQVLLNLISNAIKFTEHGGIWVWIRLVEADDQRVRLRFEVTDSGIGIEPAFIPRLFQPFTQAHALSSRFGGTGLGLSISKRLVELMGGVIGVESQLGQGTTFWFEIPFTRAKALEPPPAPAPNPLPASGPRFIGRHFLVVDDSGINREVVERALKREGAEVALAVDGQQAVQILTARSGFDAVLMDVRMPVMDGLTATRLIREELGLRDLPIIALTAGVMAEEQAAIHAAGFNDFLPKPFDLEQLIQRLQDWIATRPPVAQARTVMQHATIGQTRDEEYDKLPKLSGFDPTLVMARLGDDPSFLRRLLARFIADYNDLPARIHHLIQRNACAEARQHLHRLCGESGSLGLIALMNLAERLEFALTQPTSKLGQIEADLQALKAELDAFITAVSPWVEDQGVQTQADASAENSLSPRRPMPRPDPGQIAALRQALGANKAQARWIFEALSPVLRHHLPPLSYQRLDSAIRDLRFAEALACLEDLKDPTP</sequence>
<evidence type="ECO:0000313" key="25">
    <source>
        <dbReference type="Proteomes" id="UP000502699"/>
    </source>
</evidence>
<dbReference type="InterPro" id="IPR008207">
    <property type="entry name" value="Sig_transdc_His_kin_Hpt_dom"/>
</dbReference>
<dbReference type="Proteomes" id="UP000502699">
    <property type="component" value="Chromosome"/>
</dbReference>
<feature type="coiled-coil region" evidence="16">
    <location>
        <begin position="711"/>
        <end position="738"/>
    </location>
</feature>
<keyword evidence="11 18" id="KW-1133">Transmembrane helix</keyword>
<name>A0A6G7VBE6_9GAMM</name>
<feature type="compositionally biased region" description="Polar residues" evidence="17">
    <location>
        <begin position="1267"/>
        <end position="1281"/>
    </location>
</feature>
<dbReference type="Gene3D" id="3.30.450.20">
    <property type="entry name" value="PAS domain"/>
    <property type="match status" value="3"/>
</dbReference>
<dbReference type="PROSITE" id="PS50894">
    <property type="entry name" value="HPT"/>
    <property type="match status" value="1"/>
</dbReference>
<dbReference type="InterPro" id="IPR000014">
    <property type="entry name" value="PAS"/>
</dbReference>
<evidence type="ECO:0000256" key="9">
    <source>
        <dbReference type="ARBA" id="ARBA00022777"/>
    </source>
</evidence>
<dbReference type="FunFam" id="3.30.565.10:FF:000010">
    <property type="entry name" value="Sensor histidine kinase RcsC"/>
    <property type="match status" value="1"/>
</dbReference>
<feature type="domain" description="HPt" evidence="23">
    <location>
        <begin position="1167"/>
        <end position="1262"/>
    </location>
</feature>
<dbReference type="SUPFAM" id="SSF47226">
    <property type="entry name" value="Histidine-containing phosphotransfer domain, HPT domain"/>
    <property type="match status" value="1"/>
</dbReference>
<keyword evidence="16" id="KW-0175">Coiled coil</keyword>
<feature type="modified residue" description="Phosphohistidine" evidence="14">
    <location>
        <position position="1206"/>
    </location>
</feature>
<keyword evidence="6 15" id="KW-0597">Phosphoprotein</keyword>
<dbReference type="Gene3D" id="1.10.287.130">
    <property type="match status" value="1"/>
</dbReference>
<keyword evidence="25" id="KW-1185">Reference proteome</keyword>
<keyword evidence="12" id="KW-0902">Two-component regulatory system</keyword>
<evidence type="ECO:0000313" key="24">
    <source>
        <dbReference type="EMBL" id="QIK37272.1"/>
    </source>
</evidence>
<feature type="transmembrane region" description="Helical" evidence="18">
    <location>
        <begin position="298"/>
        <end position="322"/>
    </location>
</feature>
<evidence type="ECO:0000256" key="18">
    <source>
        <dbReference type="SAM" id="Phobius"/>
    </source>
</evidence>
<dbReference type="InterPro" id="IPR000700">
    <property type="entry name" value="PAS-assoc_C"/>
</dbReference>
<keyword evidence="10" id="KW-0067">ATP-binding</keyword>
<dbReference type="InterPro" id="IPR001610">
    <property type="entry name" value="PAC"/>
</dbReference>
<keyword evidence="9" id="KW-0418">Kinase</keyword>
<dbReference type="SMART" id="SM00086">
    <property type="entry name" value="PAC"/>
    <property type="match status" value="3"/>
</dbReference>
<dbReference type="Gene3D" id="2.10.70.100">
    <property type="match status" value="1"/>
</dbReference>
<evidence type="ECO:0000259" key="21">
    <source>
        <dbReference type="PROSITE" id="PS50112"/>
    </source>
</evidence>
<dbReference type="PRINTS" id="PR00344">
    <property type="entry name" value="BCTRLSENSOR"/>
</dbReference>
<feature type="modified residue" description="4-aspartylphosphate" evidence="15">
    <location>
        <position position="1053"/>
    </location>
</feature>
<evidence type="ECO:0000256" key="17">
    <source>
        <dbReference type="SAM" id="MobiDB-lite"/>
    </source>
</evidence>
<dbReference type="InterPro" id="IPR003661">
    <property type="entry name" value="HisK_dim/P_dom"/>
</dbReference>
<dbReference type="PROSITE" id="PS50109">
    <property type="entry name" value="HIS_KIN"/>
    <property type="match status" value="1"/>
</dbReference>
<dbReference type="SMART" id="SM00091">
    <property type="entry name" value="PAS"/>
    <property type="match status" value="3"/>
</dbReference>
<comment type="catalytic activity">
    <reaction evidence="1">
        <text>ATP + protein L-histidine = ADP + protein N-phospho-L-histidine.</text>
        <dbReference type="EC" id="2.7.13.3"/>
    </reaction>
</comment>
<dbReference type="SUPFAM" id="SSF52172">
    <property type="entry name" value="CheY-like"/>
    <property type="match status" value="1"/>
</dbReference>
<dbReference type="SMART" id="SM00387">
    <property type="entry name" value="HATPase_c"/>
    <property type="match status" value="1"/>
</dbReference>
<dbReference type="InterPro" id="IPR003594">
    <property type="entry name" value="HATPase_dom"/>
</dbReference>
<dbReference type="InterPro" id="IPR011006">
    <property type="entry name" value="CheY-like_superfamily"/>
</dbReference>
<evidence type="ECO:0000259" key="23">
    <source>
        <dbReference type="PROSITE" id="PS50894"/>
    </source>
</evidence>
<dbReference type="SMART" id="SM00388">
    <property type="entry name" value="HisKA"/>
    <property type="match status" value="1"/>
</dbReference>
<dbReference type="SUPFAM" id="SSF55785">
    <property type="entry name" value="PYP-like sensor domain (PAS domain)"/>
    <property type="match status" value="3"/>
</dbReference>
<evidence type="ECO:0000256" key="4">
    <source>
        <dbReference type="ARBA" id="ARBA00022475"/>
    </source>
</evidence>
<dbReference type="RefSeq" id="WP_166270040.1">
    <property type="nucleotide sequence ID" value="NZ_CP048029.1"/>
</dbReference>
<evidence type="ECO:0000256" key="7">
    <source>
        <dbReference type="ARBA" id="ARBA00022679"/>
    </source>
</evidence>
<dbReference type="Pfam" id="PF00072">
    <property type="entry name" value="Response_reg"/>
    <property type="match status" value="1"/>
</dbReference>
<feature type="domain" description="Response regulatory" evidence="20">
    <location>
        <begin position="1003"/>
        <end position="1120"/>
    </location>
</feature>
<dbReference type="NCBIfam" id="TIGR00229">
    <property type="entry name" value="sensory_box"/>
    <property type="match status" value="3"/>
</dbReference>